<protein>
    <recommendedName>
        <fullName evidence="1">ORC1/DEAH AAA+ ATPase domain-containing protein</fullName>
    </recommendedName>
</protein>
<dbReference type="RefSeq" id="WP_286213062.1">
    <property type="nucleotide sequence ID" value="NZ_AP027452.1"/>
</dbReference>
<name>A0AAI8TNX6_MYCME</name>
<dbReference type="EMBL" id="AP027452">
    <property type="protein sequence ID" value="BDY26264.1"/>
    <property type="molecule type" value="Genomic_DNA"/>
</dbReference>
<dbReference type="SUPFAM" id="SSF52540">
    <property type="entry name" value="P-loop containing nucleoside triphosphate hydrolases"/>
    <property type="match status" value="1"/>
</dbReference>
<dbReference type="GO" id="GO:0016887">
    <property type="term" value="F:ATP hydrolysis activity"/>
    <property type="evidence" value="ECO:0007669"/>
    <property type="project" value="InterPro"/>
</dbReference>
<dbReference type="InterPro" id="IPR049945">
    <property type="entry name" value="AAA_22"/>
</dbReference>
<feature type="domain" description="ORC1/DEAH AAA+ ATPase" evidence="1">
    <location>
        <begin position="25"/>
        <end position="116"/>
    </location>
</feature>
<dbReference type="Pfam" id="PF13401">
    <property type="entry name" value="AAA_22"/>
    <property type="match status" value="1"/>
</dbReference>
<dbReference type="AlphaFoldDB" id="A0AAI8TNX6"/>
<gene>
    <name evidence="2" type="ORF">hbim_00175</name>
</gene>
<organism evidence="2 3">
    <name type="scientific">Mycolicibacterium mageritense</name>
    <name type="common">Mycobacterium mageritense</name>
    <dbReference type="NCBI Taxonomy" id="53462"/>
    <lineage>
        <taxon>Bacteria</taxon>
        <taxon>Bacillati</taxon>
        <taxon>Actinomycetota</taxon>
        <taxon>Actinomycetes</taxon>
        <taxon>Mycobacteriales</taxon>
        <taxon>Mycobacteriaceae</taxon>
        <taxon>Mycolicibacterium</taxon>
    </lineage>
</organism>
<accession>A0AAI8TNX6</accession>
<evidence type="ECO:0000259" key="1">
    <source>
        <dbReference type="Pfam" id="PF13401"/>
    </source>
</evidence>
<evidence type="ECO:0000313" key="3">
    <source>
        <dbReference type="Proteomes" id="UP001241092"/>
    </source>
</evidence>
<dbReference type="InterPro" id="IPR027417">
    <property type="entry name" value="P-loop_NTPase"/>
</dbReference>
<reference evidence="2" key="1">
    <citation type="submission" date="2023-03" db="EMBL/GenBank/DDBJ databases">
        <title>Draft genome sequence of a Mycolicibacterium mageritense strain H4_3_1 isolated from a hybrid biological-inorganic system reactor.</title>
        <authorList>
            <person name="Feng X."/>
            <person name="Kazama D."/>
            <person name="Sato K."/>
            <person name="Kobayashi H."/>
        </authorList>
    </citation>
    <scope>NUCLEOTIDE SEQUENCE</scope>
    <source>
        <strain evidence="2">H4_3_1</strain>
    </source>
</reference>
<dbReference type="Proteomes" id="UP001241092">
    <property type="component" value="Chromosome"/>
</dbReference>
<sequence>MAVDWVITPHDRVLDGLEAGLRERSGAALLGPAGVGKTSLARSAVDWIGPDFQRVEWVTGTESDAAVPFAAVAHLIEVPAAGKTADVLRAARDSLGSGLLLVVDDAQFLDPLSAALVYQLTVSGAAKLIVTAAGDAPDEVSALWRDGLLSRIEVQPAGHDDVRLAEQVSQFIAELPADAVRTLRYLAVHDPVPLSDLVELTGVDAVEQARECGAIRVDDAMVSCAHPLFRDAVRAAVGGPALRRLRTALVERLMATPARGVVDRLRLAVLAVDSDRPLPPDEMALASAEALRLGDLELSERLGRAALAAGAGFDGKLTLAYALAWQGRGREADAVLADIDPATLTETELMSWALPRAANQFWMLSEPERATAFLRATRNRVTTPRAQTTLDALAATFAMNAGAPDRALSIAEDVLASPSADDTAVGWAASAAALSCARMGRFGEVDAMAQRAVAAGHPGLLRFTSGFGQTTALIMTGDLERAQDLAQEMADFAQLQQPGRAVGEVLLADVLLARGCAEAAVALLRRATAALAPTGYSWGPLAWMLSAQALGQRGMPLEAAKALSRAESRHGLKSMLFAPELALAKAWTCHARKDSVGAVAAARDAVKAAERGGQSAVALRALHDAVRLGDTRAADALERIDLDCVFGRLTLDHARALAARDSAALQDVSTRYAAAGLAAAAADAARQGSSGT</sequence>
<proteinExistence type="predicted"/>
<dbReference type="Gene3D" id="3.40.50.300">
    <property type="entry name" value="P-loop containing nucleotide triphosphate hydrolases"/>
    <property type="match status" value="1"/>
</dbReference>
<evidence type="ECO:0000313" key="2">
    <source>
        <dbReference type="EMBL" id="BDY26264.1"/>
    </source>
</evidence>